<name>A0ABQ2RQU0_9DEIO</name>
<comment type="catalytic activity">
    <reaction evidence="2 3">
        <text>L-methionyl-[protein] + [thioredoxin]-disulfide + H2O = L-methionyl-(R)-S-oxide-[protein] + [thioredoxin]-dithiol</text>
        <dbReference type="Rhea" id="RHEA:24164"/>
        <dbReference type="Rhea" id="RHEA-COMP:10698"/>
        <dbReference type="Rhea" id="RHEA-COMP:10700"/>
        <dbReference type="Rhea" id="RHEA-COMP:12313"/>
        <dbReference type="Rhea" id="RHEA-COMP:12314"/>
        <dbReference type="ChEBI" id="CHEBI:15377"/>
        <dbReference type="ChEBI" id="CHEBI:16044"/>
        <dbReference type="ChEBI" id="CHEBI:29950"/>
        <dbReference type="ChEBI" id="CHEBI:45764"/>
        <dbReference type="ChEBI" id="CHEBI:50058"/>
        <dbReference type="EC" id="1.8.4.12"/>
    </reaction>
</comment>
<keyword evidence="1 3" id="KW-0560">Oxidoreductase</keyword>
<proteinExistence type="inferred from homology"/>
<dbReference type="PANTHER" id="PTHR10173:SF59">
    <property type="entry name" value="PEPTIDE METHIONINE SULFOXIDE REDUCTASE MSRA_MSRB"/>
    <property type="match status" value="1"/>
</dbReference>
<reference evidence="6" key="1">
    <citation type="journal article" date="2019" name="Int. J. Syst. Evol. Microbiol.">
        <title>The Global Catalogue of Microorganisms (GCM) 10K type strain sequencing project: providing services to taxonomists for standard genome sequencing and annotation.</title>
        <authorList>
            <consortium name="The Broad Institute Genomics Platform"/>
            <consortium name="The Broad Institute Genome Sequencing Center for Infectious Disease"/>
            <person name="Wu L."/>
            <person name="Ma J."/>
        </authorList>
    </citation>
    <scope>NUCLEOTIDE SEQUENCE [LARGE SCALE GENOMIC DNA]</scope>
    <source>
        <strain evidence="6">JCM 31404</strain>
    </source>
</reference>
<evidence type="ECO:0000259" key="4">
    <source>
        <dbReference type="PROSITE" id="PS51790"/>
    </source>
</evidence>
<dbReference type="HAMAP" id="MF_01400">
    <property type="entry name" value="MsrB"/>
    <property type="match status" value="1"/>
</dbReference>
<dbReference type="EMBL" id="BMQM01000006">
    <property type="protein sequence ID" value="GGR52868.1"/>
    <property type="molecule type" value="Genomic_DNA"/>
</dbReference>
<evidence type="ECO:0000313" key="6">
    <source>
        <dbReference type="Proteomes" id="UP000634308"/>
    </source>
</evidence>
<feature type="active site" description="Nucleophile" evidence="3">
    <location>
        <position position="123"/>
    </location>
</feature>
<evidence type="ECO:0000313" key="5">
    <source>
        <dbReference type="EMBL" id="GGR52868.1"/>
    </source>
</evidence>
<sequence length="150" mass="16803">MTDKPFVKPSDAELRERLTPMQYSVTQHEGTERAYTGEYWDHTGEGIYVDVVSGEPLFSSLDKYDAGCGWPSFTRPIPSVTLTENTDYRIGYARTEVRSAVADSHLGHVFPDGPQEHGGLRYCINSAAMRFVPLAELDAQGYGEYRQLFG</sequence>
<comment type="similarity">
    <text evidence="3">Belongs to the MsrB Met sulfoxide reductase family.</text>
</comment>
<evidence type="ECO:0000256" key="3">
    <source>
        <dbReference type="HAMAP-Rule" id="MF_01400"/>
    </source>
</evidence>
<accession>A0ABQ2RQU0</accession>
<dbReference type="EC" id="1.8.4.12" evidence="3"/>
<evidence type="ECO:0000256" key="2">
    <source>
        <dbReference type="ARBA" id="ARBA00048488"/>
    </source>
</evidence>
<organism evidence="5 6">
    <name type="scientific">Deinococcus seoulensis</name>
    <dbReference type="NCBI Taxonomy" id="1837379"/>
    <lineage>
        <taxon>Bacteria</taxon>
        <taxon>Thermotogati</taxon>
        <taxon>Deinococcota</taxon>
        <taxon>Deinococci</taxon>
        <taxon>Deinococcales</taxon>
        <taxon>Deinococcaceae</taxon>
        <taxon>Deinococcus</taxon>
    </lineage>
</organism>
<dbReference type="InterPro" id="IPR011057">
    <property type="entry name" value="Mss4-like_sf"/>
</dbReference>
<dbReference type="Proteomes" id="UP000634308">
    <property type="component" value="Unassembled WGS sequence"/>
</dbReference>
<dbReference type="PROSITE" id="PS51790">
    <property type="entry name" value="MSRB"/>
    <property type="match status" value="1"/>
</dbReference>
<dbReference type="RefSeq" id="WP_189064173.1">
    <property type="nucleotide sequence ID" value="NZ_BMQM01000006.1"/>
</dbReference>
<dbReference type="PANTHER" id="PTHR10173">
    <property type="entry name" value="METHIONINE SULFOXIDE REDUCTASE"/>
    <property type="match status" value="1"/>
</dbReference>
<evidence type="ECO:0000256" key="1">
    <source>
        <dbReference type="ARBA" id="ARBA00023002"/>
    </source>
</evidence>
<feature type="domain" description="MsrB" evidence="4">
    <location>
        <begin position="11"/>
        <end position="134"/>
    </location>
</feature>
<dbReference type="InterPro" id="IPR002579">
    <property type="entry name" value="Met_Sox_Rdtase_MsrB_dom"/>
</dbReference>
<gene>
    <name evidence="3 5" type="primary">msrB</name>
    <name evidence="5" type="ORF">GCM10008959_12900</name>
</gene>
<dbReference type="Gene3D" id="2.170.150.20">
    <property type="entry name" value="Peptide methionine sulfoxide reductase"/>
    <property type="match status" value="1"/>
</dbReference>
<comment type="caution">
    <text evidence="3">Lacks conserved residue(s) required for the propagation of feature annotation.</text>
</comment>
<comment type="caution">
    <text evidence="5">The sequence shown here is derived from an EMBL/GenBank/DDBJ whole genome shotgun (WGS) entry which is preliminary data.</text>
</comment>
<dbReference type="Pfam" id="PF01641">
    <property type="entry name" value="SelR"/>
    <property type="match status" value="1"/>
</dbReference>
<keyword evidence="6" id="KW-1185">Reference proteome</keyword>
<dbReference type="SUPFAM" id="SSF51316">
    <property type="entry name" value="Mss4-like"/>
    <property type="match status" value="1"/>
</dbReference>
<dbReference type="NCBIfam" id="TIGR00357">
    <property type="entry name" value="peptide-methionine (R)-S-oxide reductase MsrB"/>
    <property type="match status" value="1"/>
</dbReference>
<protein>
    <recommendedName>
        <fullName evidence="3">Peptide methionine sulfoxide reductase MsrB</fullName>
        <ecNumber evidence="3">1.8.4.12</ecNumber>
    </recommendedName>
    <alternativeName>
        <fullName evidence="3">Peptide-methionine (R)-S-oxide reductase</fullName>
    </alternativeName>
</protein>
<dbReference type="InterPro" id="IPR028427">
    <property type="entry name" value="Met_Sox_Rdtase_MsrB"/>
</dbReference>